<comment type="caution">
    <text evidence="2">The sequence shown here is derived from an EMBL/GenBank/DDBJ whole genome shotgun (WGS) entry which is preliminary data.</text>
</comment>
<dbReference type="AlphaFoldDB" id="A0A7C8VD74"/>
<evidence type="ECO:0008006" key="4">
    <source>
        <dbReference type="Google" id="ProtNLM"/>
    </source>
</evidence>
<reference evidence="2 3" key="1">
    <citation type="submission" date="2020-01" db="EMBL/GenBank/DDBJ databases">
        <authorList>
            <person name="Palmer J.M."/>
        </authorList>
    </citation>
    <scope>NUCLEOTIDE SEQUENCE [LARGE SCALE GENOMIC DNA]</scope>
    <source>
        <strain evidence="2 3">TWF970</strain>
    </source>
</reference>
<evidence type="ECO:0000313" key="2">
    <source>
        <dbReference type="EMBL" id="KAF3277253.1"/>
    </source>
</evidence>
<gene>
    <name evidence="2" type="ORF">TWF970_005187</name>
</gene>
<feature type="chain" id="PRO_5028807264" description="Ig-like domain-containing protein" evidence="1">
    <location>
        <begin position="19"/>
        <end position="354"/>
    </location>
</feature>
<feature type="signal peptide" evidence="1">
    <location>
        <begin position="1"/>
        <end position="18"/>
    </location>
</feature>
<organism evidence="2 3">
    <name type="scientific">Orbilia oligospora</name>
    <name type="common">Nematode-trapping fungus</name>
    <name type="synonym">Arthrobotrys oligospora</name>
    <dbReference type="NCBI Taxonomy" id="2813651"/>
    <lineage>
        <taxon>Eukaryota</taxon>
        <taxon>Fungi</taxon>
        <taxon>Dikarya</taxon>
        <taxon>Ascomycota</taxon>
        <taxon>Pezizomycotina</taxon>
        <taxon>Orbiliomycetes</taxon>
        <taxon>Orbiliales</taxon>
        <taxon>Orbiliaceae</taxon>
        <taxon>Orbilia</taxon>
    </lineage>
</organism>
<accession>A0A7C8VD74</accession>
<evidence type="ECO:0000313" key="3">
    <source>
        <dbReference type="Proteomes" id="UP000474640"/>
    </source>
</evidence>
<dbReference type="EMBL" id="JAABOJ010000029">
    <property type="protein sequence ID" value="KAF3277253.1"/>
    <property type="molecule type" value="Genomic_DNA"/>
</dbReference>
<protein>
    <recommendedName>
        <fullName evidence="4">Ig-like domain-containing protein</fullName>
    </recommendedName>
</protein>
<keyword evidence="1" id="KW-0732">Signal</keyword>
<name>A0A7C8VD74_ORBOL</name>
<dbReference type="Proteomes" id="UP000474640">
    <property type="component" value="Unassembled WGS sequence"/>
</dbReference>
<dbReference type="OrthoDB" id="5391992at2759"/>
<proteinExistence type="predicted"/>
<evidence type="ECO:0000256" key="1">
    <source>
        <dbReference type="SAM" id="SignalP"/>
    </source>
</evidence>
<sequence length="354" mass="38170">MYLRSIVIALSAISAVSATETCARPRVCNADNCLRALRATQTPTRLAQASADCTRIIDVTYTPPTVTKTEYSTVTVTDISTIPSTLVETFFDTQTDVIQATATTDLLTTITKPANKKRVVTSSSISFPAYATPCSGFYRFSSACSCIGVTPRIITASAPSTTVTLQVTETSLTEVTKVVETTSVTITDATVSVTTTDKTVINTIATTVEASPTEITQIGRIYVNNAARDSYIGEKVLSSNVPYAYYTNNVNEAIPLRLDSNGHLWTGGRVAKGNPTNSGAGSLLFSFVDPDVSTDTREPFFCTKDAESFIICTVGPQTPQVPLSFTWRTSGFIYISSYENANTNNYVIIKFKLQ</sequence>